<dbReference type="SUPFAM" id="SSF54211">
    <property type="entry name" value="Ribosomal protein S5 domain 2-like"/>
    <property type="match status" value="1"/>
</dbReference>
<dbReference type="Pfam" id="PF13541">
    <property type="entry name" value="ChlI"/>
    <property type="match status" value="1"/>
</dbReference>
<dbReference type="InterPro" id="IPR027417">
    <property type="entry name" value="P-loop_NTPase"/>
</dbReference>
<dbReference type="PANTHER" id="PTHR32039:SF7">
    <property type="entry name" value="COMPETENCE PROTEIN COMM"/>
    <property type="match status" value="1"/>
</dbReference>
<accession>A0A2M9HKS5</accession>
<gene>
    <name evidence="3" type="ORF">CSQ86_05940</name>
</gene>
<dbReference type="EMBL" id="PEBJ01000002">
    <property type="protein sequence ID" value="PJM77417.1"/>
    <property type="molecule type" value="Genomic_DNA"/>
</dbReference>
<dbReference type="SUPFAM" id="SSF52540">
    <property type="entry name" value="P-loop containing nucleoside triphosphate hydrolases"/>
    <property type="match status" value="1"/>
</dbReference>
<dbReference type="InterPro" id="IPR004482">
    <property type="entry name" value="Mg_chelat-rel"/>
</dbReference>
<dbReference type="InterPro" id="IPR045006">
    <property type="entry name" value="CHLI-like"/>
</dbReference>
<dbReference type="Gene3D" id="3.30.230.10">
    <property type="match status" value="1"/>
</dbReference>
<dbReference type="InterPro" id="IPR020568">
    <property type="entry name" value="Ribosomal_Su5_D2-typ_SF"/>
</dbReference>
<name>A0A2M9HKS5_9BIFI</name>
<dbReference type="SMART" id="SM00382">
    <property type="entry name" value="AAA"/>
    <property type="match status" value="1"/>
</dbReference>
<feature type="domain" description="AAA+ ATPase" evidence="2">
    <location>
        <begin position="221"/>
        <end position="404"/>
    </location>
</feature>
<dbReference type="InterPro" id="IPR025158">
    <property type="entry name" value="Mg_chelat-rel_C"/>
</dbReference>
<dbReference type="Pfam" id="PF13335">
    <property type="entry name" value="Mg_chelatase_C"/>
    <property type="match status" value="1"/>
</dbReference>
<dbReference type="Proteomes" id="UP000229239">
    <property type="component" value="Unassembled WGS sequence"/>
</dbReference>
<sequence length="512" mass="55386">MPIGSTLSVGLIGLKAFIIQVQAFISPGLPYFSIIGLPDTSLSEARERVRSACQASGFSWPQTRVTVNMSPASVPKRGSSHDLAIAASVLCASNTINHSCLENTIVLGEVNLDGSVLPIHGLLPIMLHAKERGIHKLIVPYRNLDEARMVEDMDVIGVQHVGELIELMGGKATYRMPELPHNSEDAIEATSQADDVHPCGDMSEVLGQEHAKWALQIAAAGGHNLIMTGPPGAGKTMLASRIPGIMCPLDEAEQLEVASIRSLCGTLPQYGITDVPPFEAPHHTASTAALVGGGSGLATPGAITRAHRGILFLDEAPEFSARALQTMREPLESGYVALSRSKGSTYYPAAFQLIMAANPCPCGYYYGTGERCTCKERERMRYFSRLSGPILDRVDIQLAVPPVSRIVQQSEPQGESSQTIRARVIQARQAAMRRFEQFGWTCNAQASGKWLHANTSLKAVELVNKALNNHQLTLRGADRAMRLAWTLADLDGRTSPTEQDVHQGIELRTRMS</sequence>
<dbReference type="GO" id="GO:0005524">
    <property type="term" value="F:ATP binding"/>
    <property type="evidence" value="ECO:0007669"/>
    <property type="project" value="InterPro"/>
</dbReference>
<dbReference type="PANTHER" id="PTHR32039">
    <property type="entry name" value="MAGNESIUM-CHELATASE SUBUNIT CHLI"/>
    <property type="match status" value="1"/>
</dbReference>
<dbReference type="AlphaFoldDB" id="A0A2M9HKS5"/>
<dbReference type="NCBIfam" id="TIGR00368">
    <property type="entry name" value="YifB family Mg chelatase-like AAA ATPase"/>
    <property type="match status" value="1"/>
</dbReference>
<protein>
    <submittedName>
        <fullName evidence="3">AAA family ATPase</fullName>
    </submittedName>
</protein>
<dbReference type="InterPro" id="IPR014721">
    <property type="entry name" value="Ribsml_uS5_D2-typ_fold_subgr"/>
</dbReference>
<dbReference type="InterPro" id="IPR000523">
    <property type="entry name" value="Mg_chelatse_chII-like_cat_dom"/>
</dbReference>
<proteinExistence type="inferred from homology"/>
<comment type="similarity">
    <text evidence="1">Belongs to the Mg-chelatase subunits D/I family. ComM subfamily.</text>
</comment>
<evidence type="ECO:0000313" key="3">
    <source>
        <dbReference type="EMBL" id="PJM77417.1"/>
    </source>
</evidence>
<evidence type="ECO:0000259" key="2">
    <source>
        <dbReference type="SMART" id="SM00382"/>
    </source>
</evidence>
<keyword evidence="4" id="KW-1185">Reference proteome</keyword>
<comment type="caution">
    <text evidence="3">The sequence shown here is derived from an EMBL/GenBank/DDBJ whole genome shotgun (WGS) entry which is preliminary data.</text>
</comment>
<reference evidence="4" key="1">
    <citation type="submission" date="2017-10" db="EMBL/GenBank/DDBJ databases">
        <title>Draft genome sequences of strains TRE 1, TRE 9, TRE H and TRI 7, isolated from tamarins, belonging to four potential novel Bifidobacterium species.</title>
        <authorList>
            <person name="Mattarelli P."/>
            <person name="Modesto M."/>
            <person name="Puglisi E."/>
            <person name="Morelli L."/>
            <person name="Bonetti A."/>
            <person name="Spezio C."/>
            <person name="Sandri C."/>
        </authorList>
    </citation>
    <scope>NUCLEOTIDE SEQUENCE [LARGE SCALE GENOMIC DNA]</scope>
    <source>
        <strain evidence="4">TREH</strain>
    </source>
</reference>
<organism evidence="3 4">
    <name type="scientific">Bifidobacterium felsineum</name>
    <dbReference type="NCBI Taxonomy" id="2045440"/>
    <lineage>
        <taxon>Bacteria</taxon>
        <taxon>Bacillati</taxon>
        <taxon>Actinomycetota</taxon>
        <taxon>Actinomycetes</taxon>
        <taxon>Bifidobacteriales</taxon>
        <taxon>Bifidobacteriaceae</taxon>
        <taxon>Bifidobacterium</taxon>
    </lineage>
</organism>
<dbReference type="Gene3D" id="3.40.50.300">
    <property type="entry name" value="P-loop containing nucleotide triphosphate hydrolases"/>
    <property type="match status" value="1"/>
</dbReference>
<dbReference type="OrthoDB" id="9813147at2"/>
<dbReference type="Pfam" id="PF01078">
    <property type="entry name" value="Mg_chelatase"/>
    <property type="match status" value="1"/>
</dbReference>
<dbReference type="RefSeq" id="WP_100494175.1">
    <property type="nucleotide sequence ID" value="NZ_JAFEJV010000003.1"/>
</dbReference>
<dbReference type="InterPro" id="IPR003593">
    <property type="entry name" value="AAA+_ATPase"/>
</dbReference>
<evidence type="ECO:0000313" key="4">
    <source>
        <dbReference type="Proteomes" id="UP000229239"/>
    </source>
</evidence>
<evidence type="ECO:0000256" key="1">
    <source>
        <dbReference type="ARBA" id="ARBA00006354"/>
    </source>
</evidence>